<reference evidence="3" key="1">
    <citation type="submission" date="2018-09" db="EMBL/GenBank/DDBJ databases">
        <authorList>
            <person name="Zhu H."/>
        </authorList>
    </citation>
    <scope>NUCLEOTIDE SEQUENCE [LARGE SCALE GENOMIC DNA]</scope>
    <source>
        <strain evidence="3">K1R23-30</strain>
    </source>
</reference>
<keyword evidence="3" id="KW-1185">Reference proteome</keyword>
<dbReference type="SUPFAM" id="SSF53335">
    <property type="entry name" value="S-adenosyl-L-methionine-dependent methyltransferases"/>
    <property type="match status" value="1"/>
</dbReference>
<sequence>MAEISVENVVSTYRFYAPLYDSLFGAAFEPGRRALTAAVNAVHPTSILEVGVGTGLTLGNYPATSSVVGIDISNEMLEIARERAKALHSRNIHLVAMNAEMMDFPDGSFDCVAMPYVLSVTPHPERLVAEIRRVCRKGGTILILNHFSGSRFWWFLERAVRSLANRIGFRSDFCFDEQIMKYDWEVQSVKKVNLFGLSRLVVIRNT</sequence>
<dbReference type="InterPro" id="IPR029063">
    <property type="entry name" value="SAM-dependent_MTases_sf"/>
</dbReference>
<evidence type="ECO:0000259" key="1">
    <source>
        <dbReference type="Pfam" id="PF08241"/>
    </source>
</evidence>
<name>A0A3A3FTD9_9BURK</name>
<dbReference type="RefSeq" id="WP_119769257.1">
    <property type="nucleotide sequence ID" value="NZ_QYUO01000001.1"/>
</dbReference>
<dbReference type="Pfam" id="PF08241">
    <property type="entry name" value="Methyltransf_11"/>
    <property type="match status" value="1"/>
</dbReference>
<dbReference type="GO" id="GO:0032259">
    <property type="term" value="P:methylation"/>
    <property type="evidence" value="ECO:0007669"/>
    <property type="project" value="UniProtKB-KW"/>
</dbReference>
<organism evidence="2 3">
    <name type="scientific">Noviherbaspirillum saxi</name>
    <dbReference type="NCBI Taxonomy" id="2320863"/>
    <lineage>
        <taxon>Bacteria</taxon>
        <taxon>Pseudomonadati</taxon>
        <taxon>Pseudomonadota</taxon>
        <taxon>Betaproteobacteria</taxon>
        <taxon>Burkholderiales</taxon>
        <taxon>Oxalobacteraceae</taxon>
        <taxon>Noviherbaspirillum</taxon>
    </lineage>
</organism>
<dbReference type="Proteomes" id="UP000265955">
    <property type="component" value="Unassembled WGS sequence"/>
</dbReference>
<dbReference type="InterPro" id="IPR050508">
    <property type="entry name" value="Methyltransf_Superfamily"/>
</dbReference>
<keyword evidence="2" id="KW-0808">Transferase</keyword>
<dbReference type="GO" id="GO:0008757">
    <property type="term" value="F:S-adenosylmethionine-dependent methyltransferase activity"/>
    <property type="evidence" value="ECO:0007669"/>
    <property type="project" value="InterPro"/>
</dbReference>
<evidence type="ECO:0000313" key="3">
    <source>
        <dbReference type="Proteomes" id="UP000265955"/>
    </source>
</evidence>
<dbReference type="PANTHER" id="PTHR42912:SF80">
    <property type="entry name" value="METHYLTRANSFERASE DOMAIN-CONTAINING PROTEIN"/>
    <property type="match status" value="1"/>
</dbReference>
<dbReference type="PANTHER" id="PTHR42912">
    <property type="entry name" value="METHYLTRANSFERASE"/>
    <property type="match status" value="1"/>
</dbReference>
<keyword evidence="2" id="KW-0489">Methyltransferase</keyword>
<dbReference type="AlphaFoldDB" id="A0A3A3FTD9"/>
<protein>
    <submittedName>
        <fullName evidence="2">Methyltransferase domain-containing protein</fullName>
    </submittedName>
</protein>
<dbReference type="CDD" id="cd02440">
    <property type="entry name" value="AdoMet_MTases"/>
    <property type="match status" value="1"/>
</dbReference>
<dbReference type="OrthoDB" id="8769632at2"/>
<gene>
    <name evidence="2" type="ORF">D3871_12895</name>
</gene>
<dbReference type="EMBL" id="QYUO01000001">
    <property type="protein sequence ID" value="RJF99316.1"/>
    <property type="molecule type" value="Genomic_DNA"/>
</dbReference>
<accession>A0A3A3FTD9</accession>
<dbReference type="Gene3D" id="3.40.50.150">
    <property type="entry name" value="Vaccinia Virus protein VP39"/>
    <property type="match status" value="1"/>
</dbReference>
<evidence type="ECO:0000313" key="2">
    <source>
        <dbReference type="EMBL" id="RJF99316.1"/>
    </source>
</evidence>
<comment type="caution">
    <text evidence="2">The sequence shown here is derived from an EMBL/GenBank/DDBJ whole genome shotgun (WGS) entry which is preliminary data.</text>
</comment>
<proteinExistence type="predicted"/>
<feature type="domain" description="Methyltransferase type 11" evidence="1">
    <location>
        <begin position="48"/>
        <end position="143"/>
    </location>
</feature>
<dbReference type="InterPro" id="IPR013216">
    <property type="entry name" value="Methyltransf_11"/>
</dbReference>